<reference evidence="1 3" key="1">
    <citation type="journal article" date="2014" name="BMC Genomics">
        <title>Genome sequence of Anopheles sinensis provides insight into genetics basis of mosquito competence for malaria parasites.</title>
        <authorList>
            <person name="Zhou D."/>
            <person name="Zhang D."/>
            <person name="Ding G."/>
            <person name="Shi L."/>
            <person name="Hou Q."/>
            <person name="Ye Y."/>
            <person name="Xu Y."/>
            <person name="Zhou H."/>
            <person name="Xiong C."/>
            <person name="Li S."/>
            <person name="Yu J."/>
            <person name="Hong S."/>
            <person name="Yu X."/>
            <person name="Zou P."/>
            <person name="Chen C."/>
            <person name="Chang X."/>
            <person name="Wang W."/>
            <person name="Lv Y."/>
            <person name="Sun Y."/>
            <person name="Ma L."/>
            <person name="Shen B."/>
            <person name="Zhu C."/>
        </authorList>
    </citation>
    <scope>NUCLEOTIDE SEQUENCE [LARGE SCALE GENOMIC DNA]</scope>
</reference>
<dbReference type="Proteomes" id="UP000030765">
    <property type="component" value="Unassembled WGS sequence"/>
</dbReference>
<accession>A0A084WDK2</accession>
<proteinExistence type="predicted"/>
<protein>
    <submittedName>
        <fullName evidence="1 2">Monocarboxylate transporter 12</fullName>
    </submittedName>
</protein>
<name>A0A084WDK2_ANOSI</name>
<keyword evidence="3" id="KW-1185">Reference proteome</keyword>
<dbReference type="EnsemblMetazoa" id="ASIC016273-RA">
    <property type="protein sequence ID" value="ASIC016273-PA"/>
    <property type="gene ID" value="ASIC016273"/>
</dbReference>
<organism evidence="1">
    <name type="scientific">Anopheles sinensis</name>
    <name type="common">Mosquito</name>
    <dbReference type="NCBI Taxonomy" id="74873"/>
    <lineage>
        <taxon>Eukaryota</taxon>
        <taxon>Metazoa</taxon>
        <taxon>Ecdysozoa</taxon>
        <taxon>Arthropoda</taxon>
        <taxon>Hexapoda</taxon>
        <taxon>Insecta</taxon>
        <taxon>Pterygota</taxon>
        <taxon>Neoptera</taxon>
        <taxon>Endopterygota</taxon>
        <taxon>Diptera</taxon>
        <taxon>Nematocera</taxon>
        <taxon>Culicoidea</taxon>
        <taxon>Culicidae</taxon>
        <taxon>Anophelinae</taxon>
        <taxon>Anopheles</taxon>
    </lineage>
</organism>
<sequence>MGHFSRPAAGMLIDAVEDAYRYGITLEVKFSSYASQRQYGGNFGNVWRHKNSNPGKVFPLALWVGVEGCGKMEIVLQFWEINTTVGVQMLVTEGK</sequence>
<reference evidence="2" key="2">
    <citation type="submission" date="2020-05" db="UniProtKB">
        <authorList>
            <consortium name="EnsemblMetazoa"/>
        </authorList>
    </citation>
    <scope>IDENTIFICATION</scope>
</reference>
<gene>
    <name evidence="1" type="ORF">ZHAS_00016273</name>
</gene>
<evidence type="ECO:0000313" key="2">
    <source>
        <dbReference type="EnsemblMetazoa" id="ASIC016273-PA"/>
    </source>
</evidence>
<evidence type="ECO:0000313" key="1">
    <source>
        <dbReference type="EMBL" id="KFB48296.1"/>
    </source>
</evidence>
<dbReference type="VEuPathDB" id="VectorBase:ASIC016273"/>
<dbReference type="EMBL" id="KE525339">
    <property type="protein sequence ID" value="KFB48296.1"/>
    <property type="molecule type" value="Genomic_DNA"/>
</dbReference>
<dbReference type="EMBL" id="ATLV01023039">
    <property type="status" value="NOT_ANNOTATED_CDS"/>
    <property type="molecule type" value="Genomic_DNA"/>
</dbReference>
<evidence type="ECO:0000313" key="3">
    <source>
        <dbReference type="Proteomes" id="UP000030765"/>
    </source>
</evidence>
<dbReference type="AlphaFoldDB" id="A0A084WDK2"/>